<dbReference type="EMBL" id="CABD030082416">
    <property type="status" value="NOT_ANNOTATED_CDS"/>
    <property type="molecule type" value="Genomic_DNA"/>
</dbReference>
<dbReference type="GeneID" id="101127450"/>
<dbReference type="GO" id="GO:0006281">
    <property type="term" value="P:DNA repair"/>
    <property type="evidence" value="ECO:0007669"/>
    <property type="project" value="UniProtKB-KW"/>
</dbReference>
<organism evidence="15 16">
    <name type="scientific">Gorilla gorilla gorilla</name>
    <name type="common">Western lowland gorilla</name>
    <dbReference type="NCBI Taxonomy" id="9595"/>
    <lineage>
        <taxon>Eukaryota</taxon>
        <taxon>Metazoa</taxon>
        <taxon>Chordata</taxon>
        <taxon>Craniata</taxon>
        <taxon>Vertebrata</taxon>
        <taxon>Euteleostomi</taxon>
        <taxon>Mammalia</taxon>
        <taxon>Eutheria</taxon>
        <taxon>Euarchontoglires</taxon>
        <taxon>Primates</taxon>
        <taxon>Haplorrhini</taxon>
        <taxon>Catarrhini</taxon>
        <taxon>Hominidae</taxon>
        <taxon>Gorilla</taxon>
    </lineage>
</organism>
<dbReference type="GeneTree" id="ENSGT00940000158804"/>
<dbReference type="SUPFAM" id="SSF46785">
    <property type="entry name" value="Winged helix' DNA-binding domain"/>
    <property type="match status" value="1"/>
</dbReference>
<dbReference type="Ensembl" id="ENSGGOT00000009443.3">
    <property type="protein sequence ID" value="ENSGGOP00000009189.3"/>
    <property type="gene ID" value="ENSGGOG00000009402.3"/>
</dbReference>
<dbReference type="InterPro" id="IPR036388">
    <property type="entry name" value="WH-like_DNA-bd_sf"/>
</dbReference>
<dbReference type="GO" id="GO:0005634">
    <property type="term" value="C:nucleus"/>
    <property type="evidence" value="ECO:0007669"/>
    <property type="project" value="UniProtKB-SubCell"/>
</dbReference>
<comment type="function">
    <text evidence="10">Transcription factor regulating the expression of cell cycle genes essential for DNA replication and mitosis. Plays a role in the control of cell proliferation. Also plays a role in DNA break repair, participating in the DNA damage checkpoint response. Promotes transcription of PHB2.</text>
</comment>
<proteinExistence type="predicted"/>
<keyword evidence="7" id="KW-0234">DNA repair</keyword>
<dbReference type="InterPro" id="IPR047516">
    <property type="entry name" value="FH_FOXM1"/>
</dbReference>
<evidence type="ECO:0000256" key="8">
    <source>
        <dbReference type="ARBA" id="ARBA00023242"/>
    </source>
</evidence>
<evidence type="ECO:0000256" key="1">
    <source>
        <dbReference type="ARBA" id="ARBA00004123"/>
    </source>
</evidence>
<evidence type="ECO:0000256" key="2">
    <source>
        <dbReference type="ARBA" id="ARBA00022763"/>
    </source>
</evidence>
<sequence>MKTSPRRPLILKRRRLPLPVQNAPSETSEEEPKRSPAQKESNQAEASKEVAESNSCKFPAGIKIINHPTMPNTQVVAIPNNANIHSIITALTAKGKESGSSGPNKFILISCGGAPTQPPGLQPQTQTSYDAKRTEVTLETLGPKPAARDVNLPRPPGALCEQKRETCADGEAAGCTINNSLSNIQWLRKMSSDGLGSCSIKQEMEEKENCHLEQRQVKVEEPSRPSASWQNSVSERPPYSYMAMIQFAINSTERKRMTLKDIYTWIEDHFPYFKHIAKPGWKNSIRHNLSLHDMFVRETSANGKVSFWTIHPSANRYLTLDQVFKQQKRPNPELRRNMTIKTELPLGARRKMKPLLPRVSSYLVPIQFPVNQSLVLQPSVKVPLPLAASLMSSELARHSKRVRIAPKVLLAEEGIAPLSSAGPGKEEKLLFGEGLSPLLPVQTIKEEEIQPGEEMPHLARPIKVESPPLEEWPSPAPPFKEESSHSWEDSSQSPTPRPKKSYSGLRSPTRCVSEMLVIQHRERKERSRSRRKQHLLPPCVDEPELLFSEGPSTSRWAAELPFPADSSEPASQLSYSQEVGGPFKTPIKETLPISSTPSKSVLPRTPESWRLTPPAKVGGLDFSPVQTPQGASGPLPDPLGLMDVSTTPLQSAPHLESPQKLLSSEPLDLISVPFGNSSPSDTDVPKPGSPEPQVSGLAANRSLTEGLVLDTMNDSLSKILLDINFPGLEEDPLGPDNINWSQFIPELQ</sequence>
<dbReference type="InterPro" id="IPR036390">
    <property type="entry name" value="WH_DNA-bd_sf"/>
</dbReference>
<dbReference type="PANTHER" id="PTHR46878:SF1">
    <property type="entry name" value="FORKHEAD BOX PROTEIN M1"/>
    <property type="match status" value="1"/>
</dbReference>
<evidence type="ECO:0000313" key="16">
    <source>
        <dbReference type="Proteomes" id="UP000001519"/>
    </source>
</evidence>
<dbReference type="CDD" id="cd20029">
    <property type="entry name" value="FH_FOXM"/>
    <property type="match status" value="1"/>
</dbReference>
<keyword evidence="6" id="KW-0804">Transcription</keyword>
<evidence type="ECO:0000256" key="7">
    <source>
        <dbReference type="ARBA" id="ARBA00023204"/>
    </source>
</evidence>
<evidence type="ECO:0000256" key="6">
    <source>
        <dbReference type="ARBA" id="ARBA00023163"/>
    </source>
</evidence>
<evidence type="ECO:0000259" key="14">
    <source>
        <dbReference type="PROSITE" id="PS50039"/>
    </source>
</evidence>
<dbReference type="PRINTS" id="PR00053">
    <property type="entry name" value="FORKHEAD"/>
</dbReference>
<reference evidence="15 16" key="2">
    <citation type="journal article" date="2012" name="Nature">
        <title>Insights into hominid evolution from the gorilla genome sequence.</title>
        <authorList>
            <person name="Scally A."/>
            <person name="Dutheil J.Y."/>
            <person name="Hillier L.W."/>
            <person name="Jordan G.E."/>
            <person name="Goodhead I."/>
            <person name="Herrero J."/>
            <person name="Hobolth A."/>
            <person name="Lappalainen T."/>
            <person name="Mailund T."/>
            <person name="Marques-Bonet T."/>
            <person name="McCarthy S."/>
            <person name="Montgomery S.H."/>
            <person name="Schwalie P.C."/>
            <person name="Tang Y.A."/>
            <person name="Ward M.C."/>
            <person name="Xue Y."/>
            <person name="Yngvadottir B."/>
            <person name="Alkan C."/>
            <person name="Andersen L.N."/>
            <person name="Ayub Q."/>
            <person name="Ball E.V."/>
            <person name="Beal K."/>
            <person name="Bradley B.J."/>
            <person name="Chen Y."/>
            <person name="Clee C.M."/>
            <person name="Fitzgerald S."/>
            <person name="Graves T.A."/>
            <person name="Gu Y."/>
            <person name="Heath P."/>
            <person name="Heger A."/>
            <person name="Karakoc E."/>
            <person name="Kolb-Kokocinski A."/>
            <person name="Laird G.K."/>
            <person name="Lunter G."/>
            <person name="Meader S."/>
            <person name="Mort M."/>
            <person name="Mullikin J.C."/>
            <person name="Munch K."/>
            <person name="O'Connor T.D."/>
            <person name="Phillips A.D."/>
            <person name="Prado-Martinez J."/>
            <person name="Rogers A.S."/>
            <person name="Sajjadian S."/>
            <person name="Schmidt D."/>
            <person name="Shaw K."/>
            <person name="Simpson J.T."/>
            <person name="Stenson P.D."/>
            <person name="Turner D.J."/>
            <person name="Vigilant L."/>
            <person name="Vilella A.J."/>
            <person name="Whitener W."/>
            <person name="Zhu B."/>
            <person name="Cooper D.N."/>
            <person name="de Jong P."/>
            <person name="Dermitzakis E.T."/>
            <person name="Eichler E.E."/>
            <person name="Flicek P."/>
            <person name="Goldman N."/>
            <person name="Mundy N.I."/>
            <person name="Ning Z."/>
            <person name="Odom D.T."/>
            <person name="Ponting C.P."/>
            <person name="Quail M.A."/>
            <person name="Ryder O.A."/>
            <person name="Searle S.M."/>
            <person name="Warren W.C."/>
            <person name="Wilson R.K."/>
            <person name="Schierup M.H."/>
            <person name="Rogers J."/>
            <person name="Tyler-Smith C."/>
            <person name="Durbin R."/>
        </authorList>
    </citation>
    <scope>NUCLEOTIDE SEQUENCE [LARGE SCALE GENOMIC DNA]</scope>
</reference>
<evidence type="ECO:0000256" key="12">
    <source>
        <dbReference type="PROSITE-ProRule" id="PRU00089"/>
    </source>
</evidence>
<dbReference type="Bgee" id="ENSGGOG00000009402">
    <property type="expression patterns" value="Expressed in adult mammalian kidney and 6 other cell types or tissues"/>
</dbReference>
<dbReference type="InterPro" id="IPR018122">
    <property type="entry name" value="TF_fork_head_CS_1"/>
</dbReference>
<keyword evidence="3" id="KW-0805">Transcription regulation</keyword>
<protein>
    <recommendedName>
        <fullName evidence="11">Forkhead box protein M1</fullName>
    </recommendedName>
</protein>
<name>G3R1V7_GORGO</name>
<reference evidence="15" key="4">
    <citation type="submission" date="2025-09" db="UniProtKB">
        <authorList>
            <consortium name="Ensembl"/>
        </authorList>
    </citation>
    <scope>IDENTIFICATION</scope>
</reference>
<evidence type="ECO:0000256" key="3">
    <source>
        <dbReference type="ARBA" id="ARBA00023015"/>
    </source>
</evidence>
<dbReference type="EMBL" id="CABD030082417">
    <property type="status" value="NOT_ANNOTATED_CDS"/>
    <property type="molecule type" value="Genomic_DNA"/>
</dbReference>
<evidence type="ECO:0000256" key="5">
    <source>
        <dbReference type="ARBA" id="ARBA00023159"/>
    </source>
</evidence>
<keyword evidence="5" id="KW-0010">Activator</keyword>
<evidence type="ECO:0000313" key="15">
    <source>
        <dbReference type="Ensembl" id="ENSGGOP00000009189.3"/>
    </source>
</evidence>
<dbReference type="PROSITE" id="PS00658">
    <property type="entry name" value="FORK_HEAD_2"/>
    <property type="match status" value="1"/>
</dbReference>
<dbReference type="GO" id="GO:0003700">
    <property type="term" value="F:DNA-binding transcription factor activity"/>
    <property type="evidence" value="ECO:0007669"/>
    <property type="project" value="InterPro"/>
</dbReference>
<dbReference type="PROSITE" id="PS00657">
    <property type="entry name" value="FORK_HEAD_1"/>
    <property type="match status" value="1"/>
</dbReference>
<reference evidence="15" key="3">
    <citation type="submission" date="2025-08" db="UniProtKB">
        <authorList>
            <consortium name="Ensembl"/>
        </authorList>
    </citation>
    <scope>IDENTIFICATION</scope>
</reference>
<evidence type="ECO:0000256" key="13">
    <source>
        <dbReference type="SAM" id="MobiDB-lite"/>
    </source>
</evidence>
<evidence type="ECO:0000256" key="10">
    <source>
        <dbReference type="ARBA" id="ARBA00053415"/>
    </source>
</evidence>
<dbReference type="Pfam" id="PF00250">
    <property type="entry name" value="Forkhead"/>
    <property type="match status" value="1"/>
</dbReference>
<gene>
    <name evidence="15" type="primary">FOXM1</name>
</gene>
<keyword evidence="9" id="KW-0131">Cell cycle</keyword>
<feature type="region of interest" description="Disordered" evidence="13">
    <location>
        <begin position="209"/>
        <end position="232"/>
    </location>
</feature>
<dbReference type="SMART" id="SM00339">
    <property type="entry name" value="FH"/>
    <property type="match status" value="1"/>
</dbReference>
<dbReference type="CTD" id="2305"/>
<feature type="compositionally biased region" description="Basic and acidic residues" evidence="13">
    <location>
        <begin position="479"/>
        <end position="488"/>
    </location>
</feature>
<evidence type="ECO:0000256" key="9">
    <source>
        <dbReference type="ARBA" id="ARBA00023306"/>
    </source>
</evidence>
<feature type="compositionally biased region" description="Basic and acidic residues" evidence="13">
    <location>
        <begin position="209"/>
        <end position="223"/>
    </location>
</feature>
<accession>G3R1V7</accession>
<evidence type="ECO:0000256" key="4">
    <source>
        <dbReference type="ARBA" id="ARBA00023125"/>
    </source>
</evidence>
<reference evidence="16" key="1">
    <citation type="submission" date="2011-05" db="EMBL/GenBank/DDBJ databases">
        <title>Insights into the evolution of the great apes provided by the gorilla genome.</title>
        <authorList>
            <person name="Scally A."/>
        </authorList>
    </citation>
    <scope>NUCLEOTIDE SEQUENCE [LARGE SCALE GENOMIC DNA]</scope>
</reference>
<feature type="domain" description="Fork-head" evidence="14">
    <location>
        <begin position="236"/>
        <end position="329"/>
    </location>
</feature>
<dbReference type="GO" id="GO:0000086">
    <property type="term" value="P:G2/M transition of mitotic cell cycle"/>
    <property type="evidence" value="ECO:0007669"/>
    <property type="project" value="InterPro"/>
</dbReference>
<dbReference type="PANTHER" id="PTHR46878">
    <property type="entry name" value="FORKHEAD BOX PROTEIN M1"/>
    <property type="match status" value="1"/>
</dbReference>
<keyword evidence="16" id="KW-1185">Reference proteome</keyword>
<feature type="DNA-binding region" description="Fork-head" evidence="12">
    <location>
        <begin position="236"/>
        <end position="329"/>
    </location>
</feature>
<feature type="region of interest" description="Disordered" evidence="13">
    <location>
        <begin position="1"/>
        <end position="53"/>
    </location>
</feature>
<dbReference type="PROSITE" id="PS50039">
    <property type="entry name" value="FORK_HEAD_3"/>
    <property type="match status" value="1"/>
</dbReference>
<feature type="region of interest" description="Disordered" evidence="13">
    <location>
        <begin position="467"/>
        <end position="697"/>
    </location>
</feature>
<keyword evidence="2" id="KW-0227">DNA damage</keyword>
<dbReference type="EMBL" id="CABD030082415">
    <property type="status" value="NOT_ANNOTATED_CDS"/>
    <property type="molecule type" value="Genomic_DNA"/>
</dbReference>
<dbReference type="InterPro" id="IPR030456">
    <property type="entry name" value="TF_fork_head_CS_2"/>
</dbReference>
<dbReference type="InterPro" id="IPR001766">
    <property type="entry name" value="Fork_head_dom"/>
</dbReference>
<dbReference type="InterPro" id="IPR042839">
    <property type="entry name" value="FOXM1"/>
</dbReference>
<feature type="compositionally biased region" description="Polar residues" evidence="13">
    <location>
        <begin position="568"/>
        <end position="577"/>
    </location>
</feature>
<dbReference type="GO" id="GO:0043565">
    <property type="term" value="F:sequence-specific DNA binding"/>
    <property type="evidence" value="ECO:0007669"/>
    <property type="project" value="InterPro"/>
</dbReference>
<dbReference type="Proteomes" id="UP000001519">
    <property type="component" value="Chromosome 12"/>
</dbReference>
<keyword evidence="4 12" id="KW-0238">DNA-binding</keyword>
<keyword evidence="8 12" id="KW-0539">Nucleus</keyword>
<evidence type="ECO:0000256" key="11">
    <source>
        <dbReference type="ARBA" id="ARBA00072725"/>
    </source>
</evidence>
<dbReference type="EMBL" id="CABD030082414">
    <property type="status" value="NOT_ANNOTATED_CDS"/>
    <property type="molecule type" value="Genomic_DNA"/>
</dbReference>
<dbReference type="eggNOG" id="KOG2294">
    <property type="taxonomic scope" value="Eukaryota"/>
</dbReference>
<dbReference type="AlphaFoldDB" id="G3R1V7"/>
<dbReference type="Gene3D" id="1.10.10.10">
    <property type="entry name" value="Winged helix-like DNA-binding domain superfamily/Winged helix DNA-binding domain"/>
    <property type="match status" value="1"/>
</dbReference>
<comment type="subcellular location">
    <subcellularLocation>
        <location evidence="1 12">Nucleus</location>
    </subcellularLocation>
</comment>
<dbReference type="FunFam" id="1.10.10.10:FF:000245">
    <property type="entry name" value="forkhead box protein M1 isoform X2"/>
    <property type="match status" value="1"/>
</dbReference>